<keyword evidence="1" id="KW-0812">Transmembrane</keyword>
<evidence type="ECO:0000313" key="3">
    <source>
        <dbReference type="Proteomes" id="UP000466307"/>
    </source>
</evidence>
<evidence type="ECO:0000313" key="2">
    <source>
        <dbReference type="EMBL" id="NDK89312.1"/>
    </source>
</evidence>
<sequence>MSPDPHPPDDQGPDSTDAQVRRAVRYGVIVLGFGIATLVVALLSSGALRTVLVIVAPAVVGVGALGALWHTYRQWRARGRWQVWQGASWFLLASFVVFLFATAPFLVSG</sequence>
<dbReference type="EMBL" id="JAADZU010000015">
    <property type="protein sequence ID" value="NDK89312.1"/>
    <property type="molecule type" value="Genomic_DNA"/>
</dbReference>
<evidence type="ECO:0008006" key="4">
    <source>
        <dbReference type="Google" id="ProtNLM"/>
    </source>
</evidence>
<feature type="transmembrane region" description="Helical" evidence="1">
    <location>
        <begin position="89"/>
        <end position="107"/>
    </location>
</feature>
<proteinExistence type="predicted"/>
<keyword evidence="3" id="KW-1185">Reference proteome</keyword>
<gene>
    <name evidence="2" type="ORF">GYA93_06900</name>
</gene>
<feature type="transmembrane region" description="Helical" evidence="1">
    <location>
        <begin position="23"/>
        <end position="43"/>
    </location>
</feature>
<feature type="transmembrane region" description="Helical" evidence="1">
    <location>
        <begin position="50"/>
        <end position="69"/>
    </location>
</feature>
<comment type="caution">
    <text evidence="2">The sequence shown here is derived from an EMBL/GenBank/DDBJ whole genome shotgun (WGS) entry which is preliminary data.</text>
</comment>
<protein>
    <recommendedName>
        <fullName evidence="4">Transmembrane protein</fullName>
    </recommendedName>
</protein>
<name>A0A7K3LM32_9ACTN</name>
<dbReference type="RefSeq" id="WP_053778484.1">
    <property type="nucleotide sequence ID" value="NZ_JAADZU010000015.1"/>
</dbReference>
<evidence type="ECO:0000256" key="1">
    <source>
        <dbReference type="SAM" id="Phobius"/>
    </source>
</evidence>
<keyword evidence="1" id="KW-1133">Transmembrane helix</keyword>
<dbReference type="AlphaFoldDB" id="A0A7K3LM32"/>
<reference evidence="2 3" key="1">
    <citation type="submission" date="2020-01" db="EMBL/GenBank/DDBJ databases">
        <title>Investigation of new actinobacteria for the biodesulphurisation of diesel fuel.</title>
        <authorList>
            <person name="Athi Narayanan S.M."/>
        </authorList>
    </citation>
    <scope>NUCLEOTIDE SEQUENCE [LARGE SCALE GENOMIC DNA]</scope>
    <source>
        <strain evidence="2 3">213E</strain>
    </source>
</reference>
<organism evidence="2 3">
    <name type="scientific">Gordonia desulfuricans</name>
    <dbReference type="NCBI Taxonomy" id="89051"/>
    <lineage>
        <taxon>Bacteria</taxon>
        <taxon>Bacillati</taxon>
        <taxon>Actinomycetota</taxon>
        <taxon>Actinomycetes</taxon>
        <taxon>Mycobacteriales</taxon>
        <taxon>Gordoniaceae</taxon>
        <taxon>Gordonia</taxon>
    </lineage>
</organism>
<dbReference type="Proteomes" id="UP000466307">
    <property type="component" value="Unassembled WGS sequence"/>
</dbReference>
<keyword evidence="1" id="KW-0472">Membrane</keyword>
<accession>A0A7K3LM32</accession>